<comment type="similarity">
    <text evidence="7">Belongs to the TonB-dependent receptor family.</text>
</comment>
<evidence type="ECO:0000256" key="4">
    <source>
        <dbReference type="ARBA" id="ARBA00022692"/>
    </source>
</evidence>
<dbReference type="Gene3D" id="2.170.130.10">
    <property type="entry name" value="TonB-dependent receptor, plug domain"/>
    <property type="match status" value="1"/>
</dbReference>
<keyword evidence="6 7" id="KW-0998">Cell outer membrane</keyword>
<feature type="chain" id="PRO_5003558548" evidence="8">
    <location>
        <begin position="26"/>
        <end position="1206"/>
    </location>
</feature>
<dbReference type="InterPro" id="IPR039426">
    <property type="entry name" value="TonB-dep_rcpt-like"/>
</dbReference>
<keyword evidence="10" id="KW-0675">Receptor</keyword>
<dbReference type="Pfam" id="PF07715">
    <property type="entry name" value="Plug"/>
    <property type="match status" value="1"/>
</dbReference>
<keyword evidence="5 7" id="KW-0472">Membrane</keyword>
<evidence type="ECO:0000313" key="10">
    <source>
        <dbReference type="EMBL" id="EHQ26278.1"/>
    </source>
</evidence>
<dbReference type="Gene3D" id="2.60.40.1120">
    <property type="entry name" value="Carboxypeptidase-like, regulatory domain"/>
    <property type="match status" value="1"/>
</dbReference>
<dbReference type="HOGENOM" id="CLU_004317_0_1_10"/>
<dbReference type="STRING" id="714943.Mucpa_2139"/>
<comment type="subcellular location">
    <subcellularLocation>
        <location evidence="1 7">Cell outer membrane</location>
        <topology evidence="1 7">Multi-pass membrane protein</topology>
    </subcellularLocation>
</comment>
<accession>H1YFZ0</accession>
<evidence type="ECO:0000256" key="1">
    <source>
        <dbReference type="ARBA" id="ARBA00004571"/>
    </source>
</evidence>
<protein>
    <submittedName>
        <fullName evidence="10">TonB-dependent receptor plug</fullName>
    </submittedName>
</protein>
<keyword evidence="8" id="KW-0732">Signal</keyword>
<evidence type="ECO:0000259" key="9">
    <source>
        <dbReference type="Pfam" id="PF07715"/>
    </source>
</evidence>
<reference evidence="10" key="1">
    <citation type="submission" date="2011-09" db="EMBL/GenBank/DDBJ databases">
        <title>The permanent draft genome of Mucilaginibacter paludis DSM 18603.</title>
        <authorList>
            <consortium name="US DOE Joint Genome Institute (JGI-PGF)"/>
            <person name="Lucas S."/>
            <person name="Han J."/>
            <person name="Lapidus A."/>
            <person name="Bruce D."/>
            <person name="Goodwin L."/>
            <person name="Pitluck S."/>
            <person name="Peters L."/>
            <person name="Kyrpides N."/>
            <person name="Mavromatis K."/>
            <person name="Ivanova N."/>
            <person name="Mikhailova N."/>
            <person name="Held B."/>
            <person name="Detter J.C."/>
            <person name="Tapia R."/>
            <person name="Han C."/>
            <person name="Land M."/>
            <person name="Hauser L."/>
            <person name="Markowitz V."/>
            <person name="Cheng J.-F."/>
            <person name="Hugenholtz P."/>
            <person name="Woyke T."/>
            <person name="Wu D."/>
            <person name="Tindall B."/>
            <person name="Brambilla E."/>
            <person name="Klenk H.-P."/>
            <person name="Eisen J.A."/>
        </authorList>
    </citation>
    <scope>NUCLEOTIDE SEQUENCE [LARGE SCALE GENOMIC DNA]</scope>
    <source>
        <strain evidence="10">DSM 18603</strain>
    </source>
</reference>
<dbReference type="PROSITE" id="PS52016">
    <property type="entry name" value="TONB_DEPENDENT_REC_3"/>
    <property type="match status" value="1"/>
</dbReference>
<dbReference type="NCBIfam" id="TIGR04057">
    <property type="entry name" value="SusC_RagA_signa"/>
    <property type="match status" value="1"/>
</dbReference>
<keyword evidence="3 7" id="KW-1134">Transmembrane beta strand</keyword>
<dbReference type="InterPro" id="IPR023996">
    <property type="entry name" value="TonB-dep_OMP_SusC/RagA"/>
</dbReference>
<keyword evidence="4 7" id="KW-0812">Transmembrane</keyword>
<dbReference type="Proteomes" id="UP000002774">
    <property type="component" value="Chromosome"/>
</dbReference>
<dbReference type="EMBL" id="CM001403">
    <property type="protein sequence ID" value="EHQ26278.1"/>
    <property type="molecule type" value="Genomic_DNA"/>
</dbReference>
<dbReference type="SUPFAM" id="SSF56935">
    <property type="entry name" value="Porins"/>
    <property type="match status" value="1"/>
</dbReference>
<name>H1YFZ0_9SPHI</name>
<evidence type="ECO:0000256" key="8">
    <source>
        <dbReference type="SAM" id="SignalP"/>
    </source>
</evidence>
<gene>
    <name evidence="10" type="ORF">Mucpa_2139</name>
</gene>
<dbReference type="InterPro" id="IPR012910">
    <property type="entry name" value="Plug_dom"/>
</dbReference>
<evidence type="ECO:0000313" key="11">
    <source>
        <dbReference type="Proteomes" id="UP000002774"/>
    </source>
</evidence>
<evidence type="ECO:0000256" key="7">
    <source>
        <dbReference type="PROSITE-ProRule" id="PRU01360"/>
    </source>
</evidence>
<evidence type="ECO:0000256" key="5">
    <source>
        <dbReference type="ARBA" id="ARBA00023136"/>
    </source>
</evidence>
<dbReference type="AlphaFoldDB" id="H1YFZ0"/>
<dbReference type="eggNOG" id="COG1629">
    <property type="taxonomic scope" value="Bacteria"/>
</dbReference>
<keyword evidence="2 7" id="KW-0813">Transport</keyword>
<evidence type="ECO:0000256" key="3">
    <source>
        <dbReference type="ARBA" id="ARBA00022452"/>
    </source>
</evidence>
<evidence type="ECO:0000256" key="2">
    <source>
        <dbReference type="ARBA" id="ARBA00022448"/>
    </source>
</evidence>
<dbReference type="NCBIfam" id="TIGR04056">
    <property type="entry name" value="OMP_RagA_SusC"/>
    <property type="match status" value="1"/>
</dbReference>
<keyword evidence="11" id="KW-1185">Reference proteome</keyword>
<feature type="domain" description="TonB-dependent receptor plug" evidence="9">
    <location>
        <begin position="204"/>
        <end position="330"/>
    </location>
</feature>
<dbReference type="Pfam" id="PF13715">
    <property type="entry name" value="CarbopepD_reg_2"/>
    <property type="match status" value="1"/>
</dbReference>
<dbReference type="InterPro" id="IPR037066">
    <property type="entry name" value="Plug_dom_sf"/>
</dbReference>
<dbReference type="RefSeq" id="WP_008506330.1">
    <property type="nucleotide sequence ID" value="NZ_CM001403.1"/>
</dbReference>
<dbReference type="SUPFAM" id="SSF49464">
    <property type="entry name" value="Carboxypeptidase regulatory domain-like"/>
    <property type="match status" value="1"/>
</dbReference>
<dbReference type="InterPro" id="IPR008969">
    <property type="entry name" value="CarboxyPept-like_regulatory"/>
</dbReference>
<dbReference type="InterPro" id="IPR036942">
    <property type="entry name" value="Beta-barrel_TonB_sf"/>
</dbReference>
<dbReference type="InterPro" id="IPR023997">
    <property type="entry name" value="TonB-dep_OMP_SusC/RagA_CS"/>
</dbReference>
<proteinExistence type="inferred from homology"/>
<dbReference type="GO" id="GO:0009279">
    <property type="term" value="C:cell outer membrane"/>
    <property type="evidence" value="ECO:0007669"/>
    <property type="project" value="UniProtKB-SubCell"/>
</dbReference>
<dbReference type="OrthoDB" id="9768177at2"/>
<evidence type="ECO:0000256" key="6">
    <source>
        <dbReference type="ARBA" id="ARBA00023237"/>
    </source>
</evidence>
<sequence length="1206" mass="132755">MNAKTLCYRVSIVLTMLFSSQMIRAQTVTFSGRDVPLVKVFNNIRQQTGYAVFYTESMMQQTKPVTLTVKAVPLLEFLSRLLKDQPLDFIIENKTVMIIPKGTKSNVTAGIIEGVVVDSVAGSSLPGATISIYTKGKVTTADSKGHFTITALPGDRLMVSFVGFKPYLYTVAAESKKIRIVLAPVDNKLGEVMVTDGYQQIDSRNLTSAITSLKAADILVPGIFSIDQALEGRIPGLFVLNNSGEVGASPKIRIRGTSTVLASRDPVWVVDGVVVNDPVGVDPQSINDLDFVSRLGNAISGLNPFDIEQIDVLKDASATALYGVRAANGVIVITTKKGHAGASVINYSSSVTFNARPSYNDHNINVMNSAERVGYSKDVIASGIAYPTNINYVGYEGAISKLYSGIYAYDQFQQAVNKMESNNTDWFKVITQNAISTKNDLSISGGTDKLGYFASIGQASQTGTVKTEGVKQYNVFVKLNAKITPKLTWTMNLRNNIETRNYVASSVNALSYAYNTSRAIPAYNDDGSLGYYGRQDFYTGKLFNFNILNEMQHSRDISDNSGVSVTNDLNYKLNRDLNGTFLLSYSRNNTNEKISYDDNTFYAAGLRQSEYGTQPNPLLTLLPYGGQLTTNQILNASYLLRGQINYNKDIGRRKRDKLSLFLGSEISSNSYNGSNVTRRGFMSDRGDSFAPVNPVTYPAYAQWADVTNVDQITESLSNLLSGYFSGTYSINNKYIFNFNARTDYSNKFGAASQEKFLPTWSASGRWDITQDFFKKSETVDLLALKASFGYQGDILDNATPNLIIKQGTLDPITNQYSSTINSYPNPNLNWEKTGQVNVELNFGLFNNKINGAVSYFHKKTTNAFLNKQVSDVNGRTTYVVNSGTLENQGLELMLSFKPVNNLGADKNRKGFVWRIDPELGQVINKLLAKAINNNGQNQSVGVSNPNTYQTYLNGSQIINGKPVDVFYSYQFNGLNHQLGYPTFKNVSAADNLIYAKETPDQVYQTVLAPSGNRIPTLQGGINNYFSYRNFTLSFNLAYSLGSKVRLSKLYTGADGSIYLYGTAAPLPEQNVPLLLLSRWRKPGDEAFTNIPGLLPGAAYASTLNNSSAGQTYQYAQNIWQMYDQSDVRTASGNFLKIKTMSFRYALPDRLINKIGVKAASVILSGVNLYTFASKALNGQDPEQTGFDDTIQLPQRPTYSFGIDVSF</sequence>
<dbReference type="Gene3D" id="2.40.170.20">
    <property type="entry name" value="TonB-dependent receptor, beta-barrel domain"/>
    <property type="match status" value="1"/>
</dbReference>
<feature type="signal peptide" evidence="8">
    <location>
        <begin position="1"/>
        <end position="25"/>
    </location>
</feature>
<organism evidence="10 11">
    <name type="scientific">Mucilaginibacter paludis DSM 18603</name>
    <dbReference type="NCBI Taxonomy" id="714943"/>
    <lineage>
        <taxon>Bacteria</taxon>
        <taxon>Pseudomonadati</taxon>
        <taxon>Bacteroidota</taxon>
        <taxon>Sphingobacteriia</taxon>
        <taxon>Sphingobacteriales</taxon>
        <taxon>Sphingobacteriaceae</taxon>
        <taxon>Mucilaginibacter</taxon>
    </lineage>
</organism>